<reference evidence="2 3" key="1">
    <citation type="submission" date="2016-10" db="EMBL/GenBank/DDBJ databases">
        <authorList>
            <person name="de Groot N.N."/>
        </authorList>
    </citation>
    <scope>NUCLEOTIDE SEQUENCE [LARGE SCALE GENOMIC DNA]</scope>
    <source>
        <strain evidence="2 3">CPCC 201354</strain>
    </source>
</reference>
<dbReference type="Pfam" id="PF08012">
    <property type="entry name" value="DUF1702"/>
    <property type="match status" value="1"/>
</dbReference>
<dbReference type="Proteomes" id="UP000198923">
    <property type="component" value="Unassembled WGS sequence"/>
</dbReference>
<feature type="region of interest" description="Disordered" evidence="1">
    <location>
        <begin position="1"/>
        <end position="42"/>
    </location>
</feature>
<evidence type="ECO:0008006" key="4">
    <source>
        <dbReference type="Google" id="ProtNLM"/>
    </source>
</evidence>
<evidence type="ECO:0000256" key="1">
    <source>
        <dbReference type="SAM" id="MobiDB-lite"/>
    </source>
</evidence>
<proteinExistence type="predicted"/>
<name>A0A1G8F2X3_9ACTN</name>
<dbReference type="AlphaFoldDB" id="A0A1G8F2X3"/>
<feature type="compositionally biased region" description="Basic and acidic residues" evidence="1">
    <location>
        <begin position="18"/>
        <end position="28"/>
    </location>
</feature>
<evidence type="ECO:0000313" key="3">
    <source>
        <dbReference type="Proteomes" id="UP000198923"/>
    </source>
</evidence>
<gene>
    <name evidence="2" type="ORF">SAMN05421505_12228</name>
</gene>
<protein>
    <recommendedName>
        <fullName evidence="4">DUF1702 family protein</fullName>
    </recommendedName>
</protein>
<keyword evidence="3" id="KW-1185">Reference proteome</keyword>
<evidence type="ECO:0000313" key="2">
    <source>
        <dbReference type="EMBL" id="SDH76448.1"/>
    </source>
</evidence>
<sequence length="356" mass="38400">MGSTEALGTGVEAAGEPEDGRTAAEQARRARQAPPVERAEPTVRGPRRFLLQDLGQTDFGLRRFKLRPQEARSGLEEAGRSFLSGFNALISRRTETIEDFREDLRGFAFEGAGMAAAVLDLVTLTGGRHVRELLNGPAARYPHLVHVGIGWGYARMRARPMWGIKTAHPLLRWLAHDGYGFHQGFFATDATVGAQRRPRTMSRAHRALVDQGLGRMLWFHECAGPDDVAARIAEFPPGRRADLWSGVGLASTYAGQCDAEGLAALAAHAAADGCRAHLAQGGVFACSARIRSGIVPPHTAEAAPVLCGVEVDEAASWADESLAALGESPASHDDYQAWRAGIRRAWARGDKTRPDV</sequence>
<organism evidence="2 3">
    <name type="scientific">Sinosporangium album</name>
    <dbReference type="NCBI Taxonomy" id="504805"/>
    <lineage>
        <taxon>Bacteria</taxon>
        <taxon>Bacillati</taxon>
        <taxon>Actinomycetota</taxon>
        <taxon>Actinomycetes</taxon>
        <taxon>Streptosporangiales</taxon>
        <taxon>Streptosporangiaceae</taxon>
        <taxon>Sinosporangium</taxon>
    </lineage>
</organism>
<dbReference type="OrthoDB" id="2530105at2"/>
<dbReference type="EMBL" id="FNCN01000022">
    <property type="protein sequence ID" value="SDH76448.1"/>
    <property type="molecule type" value="Genomic_DNA"/>
</dbReference>
<dbReference type="STRING" id="504805.SAMN05421505_12228"/>
<dbReference type="InterPro" id="IPR012964">
    <property type="entry name" value="DUF1702"/>
</dbReference>
<dbReference type="RefSeq" id="WP_093172597.1">
    <property type="nucleotide sequence ID" value="NZ_FNCN01000022.1"/>
</dbReference>
<accession>A0A1G8F2X3</accession>